<reference evidence="1" key="1">
    <citation type="submission" date="2014-05" db="EMBL/GenBank/DDBJ databases">
        <authorList>
            <person name="Chronopoulou M."/>
        </authorList>
    </citation>
    <scope>NUCLEOTIDE SEQUENCE</scope>
    <source>
        <tissue evidence="1">Whole organism</tissue>
    </source>
</reference>
<accession>A0A0K2VCB6</accession>
<dbReference type="EMBL" id="HACA01030210">
    <property type="protein sequence ID" value="CDW47571.1"/>
    <property type="molecule type" value="Transcribed_RNA"/>
</dbReference>
<protein>
    <submittedName>
        <fullName evidence="1">Uncharacterized protein</fullName>
    </submittedName>
</protein>
<dbReference type="AlphaFoldDB" id="A0A0K2VCB6"/>
<name>A0A0K2VCB6_LEPSM</name>
<organism evidence="1">
    <name type="scientific">Lepeophtheirus salmonis</name>
    <name type="common">Salmon louse</name>
    <name type="synonym">Caligus salmonis</name>
    <dbReference type="NCBI Taxonomy" id="72036"/>
    <lineage>
        <taxon>Eukaryota</taxon>
        <taxon>Metazoa</taxon>
        <taxon>Ecdysozoa</taxon>
        <taxon>Arthropoda</taxon>
        <taxon>Crustacea</taxon>
        <taxon>Multicrustacea</taxon>
        <taxon>Hexanauplia</taxon>
        <taxon>Copepoda</taxon>
        <taxon>Siphonostomatoida</taxon>
        <taxon>Caligidae</taxon>
        <taxon>Lepeophtheirus</taxon>
    </lineage>
</organism>
<evidence type="ECO:0000313" key="1">
    <source>
        <dbReference type="EMBL" id="CDW47571.1"/>
    </source>
</evidence>
<feature type="non-terminal residue" evidence="1">
    <location>
        <position position="1"/>
    </location>
</feature>
<proteinExistence type="predicted"/>
<sequence length="41" mass="4744">ISQFSRCCRHPQSYGDKHNPVLNYDQGLSFFHPILLNGNHC</sequence>